<evidence type="ECO:0000313" key="2">
    <source>
        <dbReference type="Proteomes" id="UP000029672"/>
    </source>
</evidence>
<dbReference type="HOGENOM" id="CLU_2179985_0_0_6"/>
<dbReference type="RefSeq" id="WP_040007859.1">
    <property type="nucleotide sequence ID" value="NZ_CP009574.1"/>
</dbReference>
<dbReference type="OrthoDB" id="5604664at2"/>
<gene>
    <name evidence="1" type="ORF">LO80_01370</name>
</gene>
<dbReference type="EMBL" id="CP009574">
    <property type="protein sequence ID" value="AIT08754.1"/>
    <property type="molecule type" value="Genomic_DNA"/>
</dbReference>
<protein>
    <submittedName>
        <fullName evidence="1">Uncharacterized protein</fullName>
    </submittedName>
</protein>
<proteinExistence type="predicted"/>
<dbReference type="STRING" id="1547445.LO80_01370"/>
<dbReference type="Proteomes" id="UP000029672">
    <property type="component" value="Chromosome"/>
</dbReference>
<name>A0A097EMF5_9GAMM</name>
<dbReference type="AlphaFoldDB" id="A0A097EMF5"/>
<accession>A0A097EMF5</accession>
<dbReference type="KEGG" id="frf:LO80_01370"/>
<keyword evidence="2" id="KW-1185">Reference proteome</keyword>
<evidence type="ECO:0000313" key="1">
    <source>
        <dbReference type="EMBL" id="AIT08754.1"/>
    </source>
</evidence>
<sequence>MVNPKTKYIEFENNKMLEIIFSDIETLVKKIKKSKKISIAQAAEMSILNTEIMEQFISLINHLMDNDHTYDKSSSMLESCLDFQDLCLYIKNIDKYEKDFDLTKIPNFH</sequence>
<reference evidence="1 2" key="1">
    <citation type="submission" date="2014-10" db="EMBL/GenBank/DDBJ databases">
        <title>Whole genome sequence of Francisella endociliophora strain FSC1006, isolated from a laboratory culture of the marine ciliate Euplotes raikovi.</title>
        <authorList>
            <person name="Granberg M."/>
            <person name="Backman S."/>
            <person name="Lundmark E."/>
            <person name="Nilsson E."/>
            <person name="Karlsson E."/>
            <person name="Thelaus J."/>
            <person name="Ohrman C."/>
            <person name="Larkeryd A."/>
            <person name="Stenberg P."/>
        </authorList>
    </citation>
    <scope>NUCLEOTIDE SEQUENCE [LARGE SCALE GENOMIC DNA]</scope>
    <source>
        <strain evidence="1 2">FSC1006</strain>
    </source>
</reference>
<organism evidence="1 2">
    <name type="scientific">Candidatus Francisella endociliophora</name>
    <dbReference type="NCBI Taxonomy" id="653937"/>
    <lineage>
        <taxon>Bacteria</taxon>
        <taxon>Pseudomonadati</taxon>
        <taxon>Pseudomonadota</taxon>
        <taxon>Gammaproteobacteria</taxon>
        <taxon>Thiotrichales</taxon>
        <taxon>Francisellaceae</taxon>
        <taxon>Francisella</taxon>
    </lineage>
</organism>